<dbReference type="InterPro" id="IPR035979">
    <property type="entry name" value="RBD_domain_sf"/>
</dbReference>
<feature type="compositionally biased region" description="Basic residues" evidence="3">
    <location>
        <begin position="221"/>
        <end position="242"/>
    </location>
</feature>
<comment type="caution">
    <text evidence="5">The sequence shown here is derived from an EMBL/GenBank/DDBJ whole genome shotgun (WGS) entry which is preliminary data.</text>
</comment>
<dbReference type="Pfam" id="PF00076">
    <property type="entry name" value="RRM_1"/>
    <property type="match status" value="2"/>
</dbReference>
<gene>
    <name evidence="5" type="ORF">BB559_001690</name>
</gene>
<feature type="region of interest" description="Disordered" evidence="3">
    <location>
        <begin position="189"/>
        <end position="324"/>
    </location>
</feature>
<dbReference type="PANTHER" id="PTHR23003:SF51">
    <property type="entry name" value="SERINE-ARGININE PROTEIN 55"/>
    <property type="match status" value="1"/>
</dbReference>
<feature type="compositionally biased region" description="Basic and acidic residues" evidence="3">
    <location>
        <begin position="74"/>
        <end position="118"/>
    </location>
</feature>
<dbReference type="STRING" id="61424.A0A2T9Z162"/>
<feature type="compositionally biased region" description="Basic and acidic residues" evidence="3">
    <location>
        <begin position="276"/>
        <end position="290"/>
    </location>
</feature>
<dbReference type="GO" id="GO:0005737">
    <property type="term" value="C:cytoplasm"/>
    <property type="evidence" value="ECO:0007669"/>
    <property type="project" value="TreeGrafter"/>
</dbReference>
<reference evidence="5 6" key="1">
    <citation type="journal article" date="2018" name="MBio">
        <title>Comparative Genomics Reveals the Core Gene Toolbox for the Fungus-Insect Symbiosis.</title>
        <authorList>
            <person name="Wang Y."/>
            <person name="Stata M."/>
            <person name="Wang W."/>
            <person name="Stajich J.E."/>
            <person name="White M.M."/>
            <person name="Moncalvo J.M."/>
        </authorList>
    </citation>
    <scope>NUCLEOTIDE SEQUENCE [LARGE SCALE GENOMIC DNA]</scope>
    <source>
        <strain evidence="5 6">AUS-77-4</strain>
    </source>
</reference>
<dbReference type="PROSITE" id="PS50102">
    <property type="entry name" value="RRM"/>
    <property type="match status" value="2"/>
</dbReference>
<evidence type="ECO:0000256" key="1">
    <source>
        <dbReference type="ARBA" id="ARBA00022884"/>
    </source>
</evidence>
<name>A0A2T9Z162_9FUNG</name>
<dbReference type="Gene3D" id="3.30.70.330">
    <property type="match status" value="2"/>
</dbReference>
<dbReference type="CDD" id="cd12339">
    <property type="entry name" value="RRM2_SRSF1_4_like"/>
    <property type="match status" value="1"/>
</dbReference>
<keyword evidence="1 2" id="KW-0694">RNA-binding</keyword>
<proteinExistence type="predicted"/>
<dbReference type="SUPFAM" id="SSF54928">
    <property type="entry name" value="RNA-binding domain, RBD"/>
    <property type="match status" value="1"/>
</dbReference>
<evidence type="ECO:0000256" key="3">
    <source>
        <dbReference type="SAM" id="MobiDB-lite"/>
    </source>
</evidence>
<dbReference type="PANTHER" id="PTHR23003">
    <property type="entry name" value="RNA RECOGNITION MOTIF RRM DOMAIN CONTAINING PROTEIN"/>
    <property type="match status" value="1"/>
</dbReference>
<dbReference type="GO" id="GO:0003729">
    <property type="term" value="F:mRNA binding"/>
    <property type="evidence" value="ECO:0007669"/>
    <property type="project" value="TreeGrafter"/>
</dbReference>
<dbReference type="InterPro" id="IPR012677">
    <property type="entry name" value="Nucleotide-bd_a/b_plait_sf"/>
</dbReference>
<dbReference type="AlphaFoldDB" id="A0A2T9Z162"/>
<protein>
    <recommendedName>
        <fullName evidence="4">RRM domain-containing protein</fullName>
    </recommendedName>
</protein>
<organism evidence="5 6">
    <name type="scientific">Furculomyces boomerangus</name>
    <dbReference type="NCBI Taxonomy" id="61424"/>
    <lineage>
        <taxon>Eukaryota</taxon>
        <taxon>Fungi</taxon>
        <taxon>Fungi incertae sedis</taxon>
        <taxon>Zoopagomycota</taxon>
        <taxon>Kickxellomycotina</taxon>
        <taxon>Harpellomycetes</taxon>
        <taxon>Harpellales</taxon>
        <taxon>Harpellaceae</taxon>
        <taxon>Furculomyces</taxon>
    </lineage>
</organism>
<feature type="region of interest" description="Disordered" evidence="3">
    <location>
        <begin position="74"/>
        <end position="121"/>
    </location>
</feature>
<evidence type="ECO:0000313" key="6">
    <source>
        <dbReference type="Proteomes" id="UP000245699"/>
    </source>
</evidence>
<dbReference type="GO" id="GO:0005634">
    <property type="term" value="C:nucleus"/>
    <property type="evidence" value="ECO:0007669"/>
    <property type="project" value="TreeGrafter"/>
</dbReference>
<accession>A0A2T9Z162</accession>
<feature type="domain" description="RRM" evidence="4">
    <location>
        <begin position="124"/>
        <end position="197"/>
    </location>
</feature>
<evidence type="ECO:0000256" key="2">
    <source>
        <dbReference type="PROSITE-ProRule" id="PRU00176"/>
    </source>
</evidence>
<evidence type="ECO:0000313" key="5">
    <source>
        <dbReference type="EMBL" id="PVU98296.1"/>
    </source>
</evidence>
<dbReference type="OrthoDB" id="1099063at2759"/>
<evidence type="ECO:0000259" key="4">
    <source>
        <dbReference type="PROSITE" id="PS50102"/>
    </source>
</evidence>
<dbReference type="SMART" id="SM00360">
    <property type="entry name" value="RRM"/>
    <property type="match status" value="2"/>
</dbReference>
<feature type="domain" description="RRM" evidence="4">
    <location>
        <begin position="2"/>
        <end position="72"/>
    </location>
</feature>
<feature type="compositionally biased region" description="Low complexity" evidence="3">
    <location>
        <begin position="243"/>
        <end position="272"/>
    </location>
</feature>
<dbReference type="EMBL" id="MBFT01000085">
    <property type="protein sequence ID" value="PVU98296.1"/>
    <property type="molecule type" value="Genomic_DNA"/>
</dbReference>
<dbReference type="InterPro" id="IPR050374">
    <property type="entry name" value="RRT5_SRSF_SR"/>
</dbReference>
<keyword evidence="6" id="KW-1185">Reference proteome</keyword>
<dbReference type="InterPro" id="IPR000504">
    <property type="entry name" value="RRM_dom"/>
</dbReference>
<dbReference type="Proteomes" id="UP000245699">
    <property type="component" value="Unassembled WGS sequence"/>
</dbReference>
<sequence length="324" mass="36525">MSKVYLGHLPRDVSERDIERLFKGYGEINSIALLRGYGFVEFRDRRDADDAVYYFNGKDFMGERIVVEAARYPQRGERRGRDDSRDRGRDRSRDRFRDRGDRGDSRDFNRGRGRDRVGPQRTSYRLLVKNLSSSASWQDLKDFMRKAGEVSFSDAHKLRQGEGIVEFANEDGMENALRKLDGEELKGRRIELRKDSGGRGGGRNFSRGRGRSRSRSPFNSRRSRSRSRSRGRRGNSSRRSRSASRSPARSPARSPIRSRSGSRARSSTRSPGKANNDGERVVSSWEKEGGDAVGSASKGEGGWEVSNGEAGDSWNADTKSPVEA</sequence>